<name>A0A1U7I9C4_9CYAN</name>
<proteinExistence type="predicted"/>
<accession>A0A1U7I9C4</accession>
<dbReference type="AlphaFoldDB" id="A0A1U7I9C4"/>
<comment type="caution">
    <text evidence="1">The sequence shown here is derived from an EMBL/GenBank/DDBJ whole genome shotgun (WGS) entry which is preliminary data.</text>
</comment>
<dbReference type="EMBL" id="MRCE01000033">
    <property type="protein sequence ID" value="OKH33029.1"/>
    <property type="molecule type" value="Genomic_DNA"/>
</dbReference>
<evidence type="ECO:0000313" key="2">
    <source>
        <dbReference type="Proteomes" id="UP000185860"/>
    </source>
</evidence>
<gene>
    <name evidence="1" type="ORF">NIES2119_24330</name>
</gene>
<protein>
    <submittedName>
        <fullName evidence="1">Uncharacterized protein</fullName>
    </submittedName>
</protein>
<dbReference type="Proteomes" id="UP000185860">
    <property type="component" value="Unassembled WGS sequence"/>
</dbReference>
<dbReference type="STRING" id="454136.NIES2119_24330"/>
<organism evidence="1 2">
    <name type="scientific">[Phormidium ambiguum] IAM M-71</name>
    <dbReference type="NCBI Taxonomy" id="454136"/>
    <lineage>
        <taxon>Bacteria</taxon>
        <taxon>Bacillati</taxon>
        <taxon>Cyanobacteriota</taxon>
        <taxon>Cyanophyceae</taxon>
        <taxon>Oscillatoriophycideae</taxon>
        <taxon>Aerosakkonematales</taxon>
        <taxon>Aerosakkonemataceae</taxon>
        <taxon>Floridanema</taxon>
    </lineage>
</organism>
<sequence length="338" mass="39300">MSRPISLFTDYRSGENSLTNYCGLIFKMLYEENPKSFEEVLGALLPSGTNLTVGVNFLQQTKQRKSIPDLAITQRSFTIFFETKLSNWFYEKQTYEHIKGFQQETQDKILFLLSNFETDEPETEFAEEIKRAWEEDRVILKPISFEELLKQLKSVRSSESFKKIIDEFEIYLDTKNVLPRWKHLLDIVNCAGLFHELEANVYICPDTGSSYSHRRAKYLAPYANKKVKKIFEVRAVVSIQPELGEGNVKWNNSGEPEQLLIEEAKEAIRHFEFRINENKTLPLQVFLLDNGESTCFEKTSPGGMFGSKKYFWNIALNCQNSQELAKLLDGKSWNDFQN</sequence>
<evidence type="ECO:0000313" key="1">
    <source>
        <dbReference type="EMBL" id="OKH33029.1"/>
    </source>
</evidence>
<reference evidence="1 2" key="1">
    <citation type="submission" date="2016-11" db="EMBL/GenBank/DDBJ databases">
        <title>Draft Genome Sequences of Nine Cyanobacterial Strains from Diverse Habitats.</title>
        <authorList>
            <person name="Zhu T."/>
            <person name="Hou S."/>
            <person name="Lu X."/>
            <person name="Hess W.R."/>
        </authorList>
    </citation>
    <scope>NUCLEOTIDE SEQUENCE [LARGE SCALE GENOMIC DNA]</scope>
    <source>
        <strain evidence="1 2">IAM M-71</strain>
    </source>
</reference>